<evidence type="ECO:0000313" key="2">
    <source>
        <dbReference type="EMBL" id="BAH93590.1"/>
    </source>
</evidence>
<dbReference type="PANTHER" id="PTHR47069">
    <property type="match status" value="1"/>
</dbReference>
<feature type="compositionally biased region" description="Low complexity" evidence="1">
    <location>
        <begin position="13"/>
        <end position="30"/>
    </location>
</feature>
<protein>
    <submittedName>
        <fullName evidence="2">Os06g0576800 protein</fullName>
    </submittedName>
</protein>
<feature type="region of interest" description="Disordered" evidence="1">
    <location>
        <begin position="1"/>
        <end position="32"/>
    </location>
</feature>
<dbReference type="PANTHER" id="PTHR47069:SF12">
    <property type="entry name" value="OS01G0545800 PROTEIN"/>
    <property type="match status" value="1"/>
</dbReference>
<sequence length="358" mass="38970">MDRDSFDDLSTWATQSSASGPATAPSAGASFDLNSQAPVAEGFPGLGMYGAFLQGDDDELLTGHGRGSSLPPYRPPRAGAGDGRATPNLSRRLNLDGSSPTGAGRGGGNGGTFPDGLSSGRGGRVRQRSSSATAAPGRRSQRSNTAMSGEGYQAIVDGLLDRRGLVYTRCQVKNQILVLKTTHSFWRYLQAHIGLGRLPDGTIDAESSFWRTHTEDQGQDEEEEDEEEFQPTPISTSSQRSQKGKRPLSSNSSTLSSPVKKSKSLMIKIVKDIASTFKEAVTVNTKQMQNRASDKAAFSVKRCQELAFECGIEQTIESVYAMSKMFETEYQREFFCGQLTPELRLCYFNKWCKDNNLE</sequence>
<evidence type="ECO:0000256" key="1">
    <source>
        <dbReference type="SAM" id="MobiDB-lite"/>
    </source>
</evidence>
<accession>C7J3I0</accession>
<gene>
    <name evidence="2" type="ordered locus">Os06g0576800</name>
</gene>
<dbReference type="Proteomes" id="UP000000763">
    <property type="component" value="Chromosome 6"/>
</dbReference>
<reference evidence="3" key="2">
    <citation type="journal article" date="2008" name="Nucleic Acids Res.">
        <title>The rice annotation project database (RAP-DB): 2008 update.</title>
        <authorList>
            <consortium name="The rice annotation project (RAP)"/>
        </authorList>
    </citation>
    <scope>GENOME REANNOTATION</scope>
    <source>
        <strain evidence="3">cv. Nipponbare</strain>
    </source>
</reference>
<organism evidence="2 3">
    <name type="scientific">Oryza sativa subsp. japonica</name>
    <name type="common">Rice</name>
    <dbReference type="NCBI Taxonomy" id="39947"/>
    <lineage>
        <taxon>Eukaryota</taxon>
        <taxon>Viridiplantae</taxon>
        <taxon>Streptophyta</taxon>
        <taxon>Embryophyta</taxon>
        <taxon>Tracheophyta</taxon>
        <taxon>Spermatophyta</taxon>
        <taxon>Magnoliopsida</taxon>
        <taxon>Liliopsida</taxon>
        <taxon>Poales</taxon>
        <taxon>Poaceae</taxon>
        <taxon>BOP clade</taxon>
        <taxon>Oryzoideae</taxon>
        <taxon>Oryzeae</taxon>
        <taxon>Oryzinae</taxon>
        <taxon>Oryza</taxon>
        <taxon>Oryza sativa</taxon>
    </lineage>
</organism>
<dbReference type="EMBL" id="AP008212">
    <property type="protein sequence ID" value="BAH93590.1"/>
    <property type="molecule type" value="Genomic_DNA"/>
</dbReference>
<dbReference type="KEGG" id="dosa:Os06g0576800"/>
<reference evidence="2 3" key="1">
    <citation type="journal article" date="2005" name="Nature">
        <title>The map-based sequence of the rice genome.</title>
        <authorList>
            <consortium name="International rice genome sequencing project (IRGSP)"/>
            <person name="Matsumoto T."/>
            <person name="Wu J."/>
            <person name="Kanamori H."/>
            <person name="Katayose Y."/>
            <person name="Fujisawa M."/>
            <person name="Namiki N."/>
            <person name="Mizuno H."/>
            <person name="Yamamoto K."/>
            <person name="Antonio B.A."/>
            <person name="Baba T."/>
            <person name="Sakata K."/>
            <person name="Nagamura Y."/>
            <person name="Aoki H."/>
            <person name="Arikawa K."/>
            <person name="Arita K."/>
            <person name="Bito T."/>
            <person name="Chiden Y."/>
            <person name="Fujitsuka N."/>
            <person name="Fukunaka R."/>
            <person name="Hamada M."/>
            <person name="Harada C."/>
            <person name="Hayashi A."/>
            <person name="Hijishita S."/>
            <person name="Honda M."/>
            <person name="Hosokawa S."/>
            <person name="Ichikawa Y."/>
            <person name="Idonuma A."/>
            <person name="Iijima M."/>
            <person name="Ikeda M."/>
            <person name="Ikeno M."/>
            <person name="Ito K."/>
            <person name="Ito S."/>
            <person name="Ito T."/>
            <person name="Ito Y."/>
            <person name="Ito Y."/>
            <person name="Iwabuchi A."/>
            <person name="Kamiya K."/>
            <person name="Karasawa W."/>
            <person name="Kurita K."/>
            <person name="Katagiri S."/>
            <person name="Kikuta A."/>
            <person name="Kobayashi H."/>
            <person name="Kobayashi N."/>
            <person name="Machita K."/>
            <person name="Maehara T."/>
            <person name="Masukawa M."/>
            <person name="Mizubayashi T."/>
            <person name="Mukai Y."/>
            <person name="Nagasaki H."/>
            <person name="Nagata Y."/>
            <person name="Naito S."/>
            <person name="Nakashima M."/>
            <person name="Nakama Y."/>
            <person name="Nakamichi Y."/>
            <person name="Nakamura M."/>
            <person name="Meguro A."/>
            <person name="Negishi M."/>
            <person name="Ohta I."/>
            <person name="Ohta T."/>
            <person name="Okamoto M."/>
            <person name="Ono N."/>
            <person name="Saji S."/>
            <person name="Sakaguchi M."/>
            <person name="Sakai K."/>
            <person name="Shibata M."/>
            <person name="Shimokawa T."/>
            <person name="Song J."/>
            <person name="Takazaki Y."/>
            <person name="Terasawa K."/>
            <person name="Tsugane M."/>
            <person name="Tsuji K."/>
            <person name="Ueda S."/>
            <person name="Waki K."/>
            <person name="Yamagata H."/>
            <person name="Yamamoto M."/>
            <person name="Yamamoto S."/>
            <person name="Yamane H."/>
            <person name="Yoshiki S."/>
            <person name="Yoshihara R."/>
            <person name="Yukawa K."/>
            <person name="Zhong H."/>
            <person name="Yano M."/>
            <person name="Yuan Q."/>
            <person name="Ouyang S."/>
            <person name="Liu J."/>
            <person name="Jones K.M."/>
            <person name="Gansberger K."/>
            <person name="Moffat K."/>
            <person name="Hill J."/>
            <person name="Bera J."/>
            <person name="Fadrosh D."/>
            <person name="Jin S."/>
            <person name="Johri S."/>
            <person name="Kim M."/>
            <person name="Overton L."/>
            <person name="Reardon M."/>
            <person name="Tsitrin T."/>
            <person name="Vuong H."/>
            <person name="Weaver B."/>
            <person name="Ciecko A."/>
            <person name="Tallon L."/>
            <person name="Jackson J."/>
            <person name="Pai G."/>
            <person name="Aken S.V."/>
            <person name="Utterback T."/>
            <person name="Reidmuller S."/>
            <person name="Feldblyum T."/>
            <person name="Hsiao J."/>
            <person name="Zismann V."/>
            <person name="Iobst S."/>
            <person name="de Vazeille A.R."/>
            <person name="Buell C.R."/>
            <person name="Ying K."/>
            <person name="Li Y."/>
            <person name="Lu T."/>
            <person name="Huang Y."/>
            <person name="Zhao Q."/>
            <person name="Feng Q."/>
            <person name="Zhang L."/>
            <person name="Zhu J."/>
            <person name="Weng Q."/>
            <person name="Mu J."/>
            <person name="Lu Y."/>
            <person name="Fan D."/>
            <person name="Liu Y."/>
            <person name="Guan J."/>
            <person name="Zhang Y."/>
            <person name="Yu S."/>
            <person name="Liu X."/>
            <person name="Zhang Y."/>
            <person name="Hong G."/>
            <person name="Han B."/>
            <person name="Choisne N."/>
            <person name="Demange N."/>
            <person name="Orjeda G."/>
            <person name="Samain S."/>
            <person name="Cattolico L."/>
            <person name="Pelletier E."/>
            <person name="Couloux A."/>
            <person name="Segurens B."/>
            <person name="Wincker P."/>
            <person name="D'Hont A."/>
            <person name="Scarpelli C."/>
            <person name="Weissenbach J."/>
            <person name="Salanoubat M."/>
            <person name="Quetier F."/>
            <person name="Yu Y."/>
            <person name="Kim H.R."/>
            <person name="Rambo T."/>
            <person name="Currie J."/>
            <person name="Collura K."/>
            <person name="Luo M."/>
            <person name="Yang T."/>
            <person name="Ammiraju J.S.S."/>
            <person name="Engler F."/>
            <person name="Soderlund C."/>
            <person name="Wing R.A."/>
            <person name="Palmer L.E."/>
            <person name="de la Bastide M."/>
            <person name="Spiegel L."/>
            <person name="Nascimento L."/>
            <person name="Zutavern T."/>
            <person name="O'Shaughnessy A."/>
            <person name="Dike S."/>
            <person name="Dedhia N."/>
            <person name="Preston R."/>
            <person name="Balija V."/>
            <person name="McCombie W.R."/>
            <person name="Chow T."/>
            <person name="Chen H."/>
            <person name="Chung M."/>
            <person name="Chen C."/>
            <person name="Shaw J."/>
            <person name="Wu H."/>
            <person name="Hsiao K."/>
            <person name="Chao Y."/>
            <person name="Chu M."/>
            <person name="Cheng C."/>
            <person name="Hour A."/>
            <person name="Lee P."/>
            <person name="Lin S."/>
            <person name="Lin Y."/>
            <person name="Liou J."/>
            <person name="Liu S."/>
            <person name="Hsing Y."/>
            <person name="Raghuvanshi S."/>
            <person name="Mohanty A."/>
            <person name="Bharti A.K."/>
            <person name="Gaur A."/>
            <person name="Gupta V."/>
            <person name="Kumar D."/>
            <person name="Ravi V."/>
            <person name="Vij S."/>
            <person name="Kapur A."/>
            <person name="Khurana P."/>
            <person name="Khurana P."/>
            <person name="Khurana J.P."/>
            <person name="Tyagi A.K."/>
            <person name="Gaikwad K."/>
            <person name="Singh A."/>
            <person name="Dalal V."/>
            <person name="Srivastava S."/>
            <person name="Dixit A."/>
            <person name="Pal A.K."/>
            <person name="Ghazi I.A."/>
            <person name="Yadav M."/>
            <person name="Pandit A."/>
            <person name="Bhargava A."/>
            <person name="Sureshbabu K."/>
            <person name="Batra K."/>
            <person name="Sharma T.R."/>
            <person name="Mohapatra T."/>
            <person name="Singh N.K."/>
            <person name="Messing J."/>
            <person name="Nelson A.B."/>
            <person name="Fuks G."/>
            <person name="Kavchok S."/>
            <person name="Keizer G."/>
            <person name="Linton E."/>
            <person name="Llaca V."/>
            <person name="Song R."/>
            <person name="Tanyolac B."/>
            <person name="Young S."/>
            <person name="Ho-Il K."/>
            <person name="Hahn J.H."/>
            <person name="Sangsakoo G."/>
            <person name="Vanavichit A."/>
            <person name="de Mattos Luiz.A.T."/>
            <person name="Zimmer P.D."/>
            <person name="Malone G."/>
            <person name="Dellagostin O."/>
            <person name="de Oliveira A.C."/>
            <person name="Bevan M."/>
            <person name="Bancroft I."/>
            <person name="Minx P."/>
            <person name="Cordum H."/>
            <person name="Wilson R."/>
            <person name="Cheng Z."/>
            <person name="Jin W."/>
            <person name="Jiang J."/>
            <person name="Leong S.A."/>
            <person name="Iwama H."/>
            <person name="Gojobori T."/>
            <person name="Itoh T."/>
            <person name="Niimura Y."/>
            <person name="Fujii Y."/>
            <person name="Habara T."/>
            <person name="Sakai H."/>
            <person name="Sato Y."/>
            <person name="Wilson G."/>
            <person name="Kumar K."/>
            <person name="McCouch S."/>
            <person name="Juretic N."/>
            <person name="Hoen D."/>
            <person name="Wright S."/>
            <person name="Bruskiewich R."/>
            <person name="Bureau T."/>
            <person name="Miyao A."/>
            <person name="Hirochika H."/>
            <person name="Nishikawa T."/>
            <person name="Kadowaki K."/>
            <person name="Sugiura M."/>
            <person name="Burr B."/>
            <person name="Sasaki T."/>
        </authorList>
    </citation>
    <scope>NUCLEOTIDE SEQUENCE [LARGE SCALE GENOMIC DNA]</scope>
    <source>
        <strain evidence="3">cv. Nipponbare</strain>
    </source>
</reference>
<feature type="compositionally biased region" description="Low complexity" evidence="1">
    <location>
        <begin position="248"/>
        <end position="259"/>
    </location>
</feature>
<feature type="compositionally biased region" description="Polar residues" evidence="1">
    <location>
        <begin position="232"/>
        <end position="241"/>
    </location>
</feature>
<feature type="region of interest" description="Disordered" evidence="1">
    <location>
        <begin position="212"/>
        <end position="259"/>
    </location>
</feature>
<feature type="region of interest" description="Disordered" evidence="1">
    <location>
        <begin position="59"/>
        <end position="146"/>
    </location>
</feature>
<feature type="compositionally biased region" description="Acidic residues" evidence="1">
    <location>
        <begin position="217"/>
        <end position="229"/>
    </location>
</feature>
<name>C7J3I0_ORYSJ</name>
<dbReference type="AlphaFoldDB" id="C7J3I0"/>
<evidence type="ECO:0000313" key="3">
    <source>
        <dbReference type="Proteomes" id="UP000000763"/>
    </source>
</evidence>
<proteinExistence type="predicted"/>
<feature type="compositionally biased region" description="Gly residues" evidence="1">
    <location>
        <begin position="103"/>
        <end position="113"/>
    </location>
</feature>